<gene>
    <name evidence="2" type="ORF">SLNWT_1385</name>
</gene>
<evidence type="ECO:0008006" key="4">
    <source>
        <dbReference type="Google" id="ProtNLM"/>
    </source>
</evidence>
<organism evidence="2 3">
    <name type="scientific">Streptomyces albus (strain ATCC 21838 / DSM 41398 / FERM P-419 / JCM 4703 / NBRC 107858)</name>
    <dbReference type="NCBI Taxonomy" id="1081613"/>
    <lineage>
        <taxon>Bacteria</taxon>
        <taxon>Bacillati</taxon>
        <taxon>Actinomycetota</taxon>
        <taxon>Actinomycetes</taxon>
        <taxon>Kitasatosporales</taxon>
        <taxon>Streptomycetaceae</taxon>
        <taxon>Streptomyces</taxon>
    </lineage>
</organism>
<feature type="region of interest" description="Disordered" evidence="1">
    <location>
        <begin position="364"/>
        <end position="420"/>
    </location>
</feature>
<feature type="region of interest" description="Disordered" evidence="1">
    <location>
        <begin position="1"/>
        <end position="32"/>
    </location>
</feature>
<accession>A0A0B5ESQ8</accession>
<feature type="region of interest" description="Disordered" evidence="1">
    <location>
        <begin position="153"/>
        <end position="174"/>
    </location>
</feature>
<dbReference type="EMBL" id="CP010519">
    <property type="protein sequence ID" value="AJE81761.1"/>
    <property type="molecule type" value="Genomic_DNA"/>
</dbReference>
<dbReference type="KEGG" id="sals:SLNWT_1385"/>
<keyword evidence="3" id="KW-1185">Reference proteome</keyword>
<proteinExistence type="predicted"/>
<dbReference type="Proteomes" id="UP000031523">
    <property type="component" value="Chromosome"/>
</dbReference>
<feature type="compositionally biased region" description="Basic and acidic residues" evidence="1">
    <location>
        <begin position="391"/>
        <end position="412"/>
    </location>
</feature>
<evidence type="ECO:0000313" key="2">
    <source>
        <dbReference type="EMBL" id="AJE81761.1"/>
    </source>
</evidence>
<name>A0A0B5ESQ8_STRA4</name>
<feature type="compositionally biased region" description="Polar residues" evidence="1">
    <location>
        <begin position="23"/>
        <end position="32"/>
    </location>
</feature>
<dbReference type="AlphaFoldDB" id="A0A0B5ESQ8"/>
<evidence type="ECO:0000313" key="3">
    <source>
        <dbReference type="Proteomes" id="UP000031523"/>
    </source>
</evidence>
<protein>
    <recommendedName>
        <fullName evidence="4">PE-PGRS family protein</fullName>
    </recommendedName>
</protein>
<reference evidence="2 3" key="1">
    <citation type="submission" date="2015-01" db="EMBL/GenBank/DDBJ databases">
        <title>Enhanced salinomycin production by adjusting the supply of polyketide extender units in Streptomyce albus DSM 41398.</title>
        <authorList>
            <person name="Lu C."/>
        </authorList>
    </citation>
    <scope>NUCLEOTIDE SEQUENCE [LARGE SCALE GENOMIC DNA]</scope>
    <source>
        <strain evidence="3">ATCC 21838 / DSM 41398 / FERM P-419 / JCM 4703 / NBRC 107858</strain>
    </source>
</reference>
<sequence>MGIGTPSSPIRDDSISPIPVSAHGTTTPKTRTNYTDQLLEELTANNNRLVKANESGPRAVNWASRISAARQSGKIPHSQELRGKQTYSGYEIELVDIPAWRLTELTPITTPARLTKPHAVVAALQKRPRGMGLTKSVHNRALRLIQALVTDAESKGHTTALGPTPDTPPPRHRRQAAPHFTITAQVESIDVLVLQEHDHSKHIPTDKERAHAEKHTWMRIPRYDYTPANRLRFILRGGTPHHGNEWADLDGHPLEDQLAEIAQEVDLRGEAAEQLRLADEQAQEAARQNRESTLHNAHAAYAHAYRVEELEKQAAAWHEAKRLAEFVTAVREQAASLPPGQGRTEIEEWLAFADAHLQELTKAASAPRLPSPPAPSSTDLKPYLATLRPLANDDSRSPQGQEAKDPRTRTDEPSVNFSGP</sequence>
<evidence type="ECO:0000256" key="1">
    <source>
        <dbReference type="SAM" id="MobiDB-lite"/>
    </source>
</evidence>